<evidence type="ECO:0000256" key="5">
    <source>
        <dbReference type="ARBA" id="ARBA00022692"/>
    </source>
</evidence>
<comment type="subcellular location">
    <subcellularLocation>
        <location evidence="2">Membrane</location>
        <topology evidence="2">Multi-pass membrane protein</topology>
    </subcellularLocation>
</comment>
<evidence type="ECO:0000256" key="6">
    <source>
        <dbReference type="ARBA" id="ARBA00022748"/>
    </source>
</evidence>
<sequence length="259" mass="28314">MPTLSSTLNICDPPPVARPGFACPQHCYALAGRLTPWFSWAAAVLCGFGLYVGFFVAPTDAHQGEHYRIAFLHTPSMWVSVLIYVLMAAASGYGVVRRHRLASMLASALAPTGALFAFLALWTGSLWGKPIWGVWWVWEARLASELLVLFLFLGFIALQEAIDDPRRADRASGVLALVGVFGLPLLYFSVYRWSAMYGTVSLSLTPPANMTPPVFTGMLAMGIGLLAYTAAAALARLRIVILMRERSSEWVATYAKVRP</sequence>
<evidence type="ECO:0000313" key="12">
    <source>
        <dbReference type="Proteomes" id="UP000648984"/>
    </source>
</evidence>
<evidence type="ECO:0000256" key="7">
    <source>
        <dbReference type="ARBA" id="ARBA00022989"/>
    </source>
</evidence>
<accession>A0ABX1QFE4</accession>
<feature type="transmembrane region" description="Helical" evidence="9">
    <location>
        <begin position="174"/>
        <end position="194"/>
    </location>
</feature>
<dbReference type="Proteomes" id="UP000648984">
    <property type="component" value="Unassembled WGS sequence"/>
</dbReference>
<dbReference type="InterPro" id="IPR003557">
    <property type="entry name" value="Cyt_c_biogenesis_CcmC"/>
</dbReference>
<feature type="transmembrane region" description="Helical" evidence="9">
    <location>
        <begin position="142"/>
        <end position="162"/>
    </location>
</feature>
<keyword evidence="6" id="KW-0201">Cytochrome c-type biogenesis</keyword>
<keyword evidence="12" id="KW-1185">Reference proteome</keyword>
<comment type="similarity">
    <text evidence="3">Belongs to the CcmC/CycZ/HelC family.</text>
</comment>
<evidence type="ECO:0000256" key="8">
    <source>
        <dbReference type="ARBA" id="ARBA00023136"/>
    </source>
</evidence>
<dbReference type="PANTHER" id="PTHR30071:SF1">
    <property type="entry name" value="CYTOCHROME B_B6 PROTEIN-RELATED"/>
    <property type="match status" value="1"/>
</dbReference>
<feature type="transmembrane region" description="Helical" evidence="9">
    <location>
        <begin position="37"/>
        <end position="57"/>
    </location>
</feature>
<reference evidence="11 12" key="1">
    <citation type="submission" date="2019-12" db="EMBL/GenBank/DDBJ databases">
        <title>Comparative genomics gives insights into the taxonomy of the Azoarcus-Aromatoleum group and reveals separate origins of nif in the plant-associated Azoarcus and non-plant-associated Aromatoleum sub-groups.</title>
        <authorList>
            <person name="Lafos M."/>
            <person name="Maluk M."/>
            <person name="Batista M."/>
            <person name="Junghare M."/>
            <person name="Carmona M."/>
            <person name="Faoro H."/>
            <person name="Cruz L.M."/>
            <person name="Battistoni F."/>
            <person name="De Souza E."/>
            <person name="Pedrosa F."/>
            <person name="Chen W.-M."/>
            <person name="Poole P.S."/>
            <person name="Dixon R.A."/>
            <person name="James E.K."/>
        </authorList>
    </citation>
    <scope>NUCLEOTIDE SEQUENCE [LARGE SCALE GENOMIC DNA]</scope>
    <source>
        <strain evidence="11 12">22Lin</strain>
    </source>
</reference>
<evidence type="ECO:0000313" key="11">
    <source>
        <dbReference type="EMBL" id="NMG75731.1"/>
    </source>
</evidence>
<feature type="transmembrane region" description="Helical" evidence="9">
    <location>
        <begin position="214"/>
        <end position="237"/>
    </location>
</feature>
<dbReference type="RefSeq" id="WP_169260894.1">
    <property type="nucleotide sequence ID" value="NZ_WTVQ01000020.1"/>
</dbReference>
<evidence type="ECO:0000256" key="2">
    <source>
        <dbReference type="ARBA" id="ARBA00004141"/>
    </source>
</evidence>
<comment type="caution">
    <text evidence="11">The sequence shown here is derived from an EMBL/GenBank/DDBJ whole genome shotgun (WGS) entry which is preliminary data.</text>
</comment>
<dbReference type="InterPro" id="IPR002541">
    <property type="entry name" value="Cyt_c_assembly"/>
</dbReference>
<comment type="function">
    <text evidence="1">Required for the export of heme to the periplasm for the biogenesis of c-type cytochromes.</text>
</comment>
<organism evidence="11 12">
    <name type="scientific">Aromatoleum diolicum</name>
    <dbReference type="NCBI Taxonomy" id="75796"/>
    <lineage>
        <taxon>Bacteria</taxon>
        <taxon>Pseudomonadati</taxon>
        <taxon>Pseudomonadota</taxon>
        <taxon>Betaproteobacteria</taxon>
        <taxon>Rhodocyclales</taxon>
        <taxon>Rhodocyclaceae</taxon>
        <taxon>Aromatoleum</taxon>
    </lineage>
</organism>
<dbReference type="PRINTS" id="PR01386">
    <property type="entry name" value="CCMCBIOGNSIS"/>
</dbReference>
<keyword evidence="5 9" id="KW-0812">Transmembrane</keyword>
<evidence type="ECO:0000259" key="10">
    <source>
        <dbReference type="Pfam" id="PF01578"/>
    </source>
</evidence>
<dbReference type="InterPro" id="IPR045062">
    <property type="entry name" value="Cyt_c_biogenesis_CcsA/CcmC"/>
</dbReference>
<keyword evidence="8 9" id="KW-0472">Membrane</keyword>
<evidence type="ECO:0000256" key="9">
    <source>
        <dbReference type="SAM" id="Phobius"/>
    </source>
</evidence>
<keyword evidence="7 9" id="KW-1133">Transmembrane helix</keyword>
<feature type="domain" description="Cytochrome c assembly protein" evidence="10">
    <location>
        <begin position="41"/>
        <end position="194"/>
    </location>
</feature>
<dbReference type="PANTHER" id="PTHR30071">
    <property type="entry name" value="HEME EXPORTER PROTEIN C"/>
    <property type="match status" value="1"/>
</dbReference>
<evidence type="ECO:0000256" key="3">
    <source>
        <dbReference type="ARBA" id="ARBA00005840"/>
    </source>
</evidence>
<gene>
    <name evidence="11" type="ORF">GPA25_13270</name>
</gene>
<proteinExistence type="inferred from homology"/>
<name>A0ABX1QFE4_9RHOO</name>
<dbReference type="EMBL" id="WTVQ01000020">
    <property type="protein sequence ID" value="NMG75731.1"/>
    <property type="molecule type" value="Genomic_DNA"/>
</dbReference>
<protein>
    <recommendedName>
        <fullName evidence="4">Heme exporter protein C</fullName>
    </recommendedName>
</protein>
<dbReference type="Pfam" id="PF01578">
    <property type="entry name" value="Cytochrom_C_asm"/>
    <property type="match status" value="1"/>
</dbReference>
<feature type="transmembrane region" description="Helical" evidence="9">
    <location>
        <begin position="103"/>
        <end position="122"/>
    </location>
</feature>
<feature type="transmembrane region" description="Helical" evidence="9">
    <location>
        <begin position="77"/>
        <end position="96"/>
    </location>
</feature>
<evidence type="ECO:0000256" key="4">
    <source>
        <dbReference type="ARBA" id="ARBA00016463"/>
    </source>
</evidence>
<evidence type="ECO:0000256" key="1">
    <source>
        <dbReference type="ARBA" id="ARBA00002442"/>
    </source>
</evidence>